<evidence type="ECO:0000259" key="2">
    <source>
        <dbReference type="Pfam" id="PF20152"/>
    </source>
</evidence>
<dbReference type="PANTHER" id="PTHR40465:SF1">
    <property type="entry name" value="DUF6534 DOMAIN-CONTAINING PROTEIN"/>
    <property type="match status" value="1"/>
</dbReference>
<name>A0A0D7BJW7_9AGAR</name>
<feature type="transmembrane region" description="Helical" evidence="1">
    <location>
        <begin position="59"/>
        <end position="86"/>
    </location>
</feature>
<proteinExistence type="predicted"/>
<dbReference type="Proteomes" id="UP000054007">
    <property type="component" value="Unassembled WGS sequence"/>
</dbReference>
<dbReference type="EMBL" id="KN880462">
    <property type="protein sequence ID" value="KIY70823.1"/>
    <property type="molecule type" value="Genomic_DNA"/>
</dbReference>
<feature type="transmembrane region" description="Helical" evidence="1">
    <location>
        <begin position="221"/>
        <end position="242"/>
    </location>
</feature>
<evidence type="ECO:0000313" key="4">
    <source>
        <dbReference type="Proteomes" id="UP000054007"/>
    </source>
</evidence>
<keyword evidence="4" id="KW-1185">Reference proteome</keyword>
<feature type="transmembrane region" description="Helical" evidence="1">
    <location>
        <begin position="25"/>
        <end position="47"/>
    </location>
</feature>
<feature type="transmembrane region" description="Helical" evidence="1">
    <location>
        <begin position="180"/>
        <end position="201"/>
    </location>
</feature>
<dbReference type="OrthoDB" id="3223377at2759"/>
<dbReference type="AlphaFoldDB" id="A0A0D7BJW7"/>
<dbReference type="InterPro" id="IPR045339">
    <property type="entry name" value="DUF6534"/>
</dbReference>
<gene>
    <name evidence="3" type="ORF">CYLTODRAFT_419354</name>
</gene>
<feature type="domain" description="DUF6534" evidence="2">
    <location>
        <begin position="184"/>
        <end position="247"/>
    </location>
</feature>
<dbReference type="PANTHER" id="PTHR40465">
    <property type="entry name" value="CHROMOSOME 1, WHOLE GENOME SHOTGUN SEQUENCE"/>
    <property type="match status" value="1"/>
</dbReference>
<protein>
    <recommendedName>
        <fullName evidence="2">DUF6534 domain-containing protein</fullName>
    </recommendedName>
</protein>
<dbReference type="Pfam" id="PF20152">
    <property type="entry name" value="DUF6534"/>
    <property type="match status" value="1"/>
</dbReference>
<evidence type="ECO:0000256" key="1">
    <source>
        <dbReference type="SAM" id="Phobius"/>
    </source>
</evidence>
<keyword evidence="1" id="KW-0812">Transmembrane</keyword>
<sequence length="251" mass="27907">MASTHGPLADPDASAKALILYNGPLLIGTCIDWMLFGVLCIQIYYWIQTDRYKRRKRNVMLTIVILTTSFQTAQLGLVTATTWRILVQHWGNPTVWVHAPSEPAWNPPLDGMTALLVQWFFSWRIVVLSPHIASRIVVGVVFALSLIQCAGSWATGIMYYQSAGDFGALNALDTTVKLMIIASLSADIIIALTVCTLLYTVRRNTCFRSSAAMIDKLMANVIESGMITAIVVFVELIMYLNYQHSALFTIL</sequence>
<evidence type="ECO:0000313" key="3">
    <source>
        <dbReference type="EMBL" id="KIY70823.1"/>
    </source>
</evidence>
<keyword evidence="1" id="KW-1133">Transmembrane helix</keyword>
<keyword evidence="1" id="KW-0472">Membrane</keyword>
<feature type="transmembrane region" description="Helical" evidence="1">
    <location>
        <begin position="111"/>
        <end position="129"/>
    </location>
</feature>
<organism evidence="3 4">
    <name type="scientific">Cylindrobasidium torrendii FP15055 ss-10</name>
    <dbReference type="NCBI Taxonomy" id="1314674"/>
    <lineage>
        <taxon>Eukaryota</taxon>
        <taxon>Fungi</taxon>
        <taxon>Dikarya</taxon>
        <taxon>Basidiomycota</taxon>
        <taxon>Agaricomycotina</taxon>
        <taxon>Agaricomycetes</taxon>
        <taxon>Agaricomycetidae</taxon>
        <taxon>Agaricales</taxon>
        <taxon>Marasmiineae</taxon>
        <taxon>Physalacriaceae</taxon>
        <taxon>Cylindrobasidium</taxon>
    </lineage>
</organism>
<feature type="transmembrane region" description="Helical" evidence="1">
    <location>
        <begin position="136"/>
        <end position="160"/>
    </location>
</feature>
<reference evidence="3 4" key="1">
    <citation type="journal article" date="2015" name="Fungal Genet. Biol.">
        <title>Evolution of novel wood decay mechanisms in Agaricales revealed by the genome sequences of Fistulina hepatica and Cylindrobasidium torrendii.</title>
        <authorList>
            <person name="Floudas D."/>
            <person name="Held B.W."/>
            <person name="Riley R."/>
            <person name="Nagy L.G."/>
            <person name="Koehler G."/>
            <person name="Ransdell A.S."/>
            <person name="Younus H."/>
            <person name="Chow J."/>
            <person name="Chiniquy J."/>
            <person name="Lipzen A."/>
            <person name="Tritt A."/>
            <person name="Sun H."/>
            <person name="Haridas S."/>
            <person name="LaButti K."/>
            <person name="Ohm R.A."/>
            <person name="Kues U."/>
            <person name="Blanchette R.A."/>
            <person name="Grigoriev I.V."/>
            <person name="Minto R.E."/>
            <person name="Hibbett D.S."/>
        </authorList>
    </citation>
    <scope>NUCLEOTIDE SEQUENCE [LARGE SCALE GENOMIC DNA]</scope>
    <source>
        <strain evidence="3 4">FP15055 ss-10</strain>
    </source>
</reference>
<accession>A0A0D7BJW7</accession>